<dbReference type="Pfam" id="PF03780">
    <property type="entry name" value="Asp23"/>
    <property type="match status" value="1"/>
</dbReference>
<dbReference type="Proteomes" id="UP000661691">
    <property type="component" value="Unassembled WGS sequence"/>
</dbReference>
<accession>A0A926NH58</accession>
<dbReference type="PANTHER" id="PTHR34297">
    <property type="entry name" value="HYPOTHETICAL CYTOSOLIC PROTEIN-RELATED"/>
    <property type="match status" value="1"/>
</dbReference>
<evidence type="ECO:0000256" key="1">
    <source>
        <dbReference type="ARBA" id="ARBA00005721"/>
    </source>
</evidence>
<evidence type="ECO:0000313" key="3">
    <source>
        <dbReference type="Proteomes" id="UP000661691"/>
    </source>
</evidence>
<comment type="caution">
    <text evidence="2">The sequence shown here is derived from an EMBL/GenBank/DDBJ whole genome shotgun (WGS) entry which is preliminary data.</text>
</comment>
<name>A0A926NH58_9BACL</name>
<proteinExistence type="inferred from homology"/>
<comment type="similarity">
    <text evidence="1">Belongs to the asp23 family.</text>
</comment>
<sequence>MSEIINFNETNLGTVEIAPEVIQLIAGIATSEVAGVVSINGGVVSDLNQLFRRKNIYRGIAVHLNDELKIEMSITVEYGNRIPDLAREVQEKVKNAVESMTGLQVEQILVRVEGVRLPPESTE</sequence>
<organism evidence="2 3">
    <name type="scientific">Polycladospora coralii</name>
    <dbReference type="NCBI Taxonomy" id="2771432"/>
    <lineage>
        <taxon>Bacteria</taxon>
        <taxon>Bacillati</taxon>
        <taxon>Bacillota</taxon>
        <taxon>Bacilli</taxon>
        <taxon>Bacillales</taxon>
        <taxon>Thermoactinomycetaceae</taxon>
        <taxon>Polycladospora</taxon>
    </lineage>
</organism>
<evidence type="ECO:0000313" key="2">
    <source>
        <dbReference type="EMBL" id="MBD1373248.1"/>
    </source>
</evidence>
<dbReference type="AlphaFoldDB" id="A0A926NH58"/>
<dbReference type="InterPro" id="IPR005531">
    <property type="entry name" value="Asp23"/>
</dbReference>
<dbReference type="EMBL" id="JACXAH010000020">
    <property type="protein sequence ID" value="MBD1373248.1"/>
    <property type="molecule type" value="Genomic_DNA"/>
</dbReference>
<protein>
    <submittedName>
        <fullName evidence="2">Asp23/Gls24 family envelope stress response protein</fullName>
    </submittedName>
</protein>
<gene>
    <name evidence="2" type="ORF">IC620_12905</name>
</gene>
<reference evidence="2" key="1">
    <citation type="submission" date="2020-09" db="EMBL/GenBank/DDBJ databases">
        <title>A novel bacterium of genus Hazenella, isolated from South China Sea.</title>
        <authorList>
            <person name="Huang H."/>
            <person name="Mo K."/>
            <person name="Hu Y."/>
        </authorList>
    </citation>
    <scope>NUCLEOTIDE SEQUENCE</scope>
    <source>
        <strain evidence="2">IB182357</strain>
    </source>
</reference>
<keyword evidence="3" id="KW-1185">Reference proteome</keyword>
<dbReference type="RefSeq" id="WP_191139828.1">
    <property type="nucleotide sequence ID" value="NZ_JACXAG020000004.1"/>
</dbReference>